<reference evidence="1 2" key="1">
    <citation type="journal article" date="2019" name="Emerg. Microbes Infect.">
        <title>Comprehensive subspecies identification of 175 nontuberculous mycobacteria species based on 7547 genomic profiles.</title>
        <authorList>
            <person name="Matsumoto Y."/>
            <person name="Kinjo T."/>
            <person name="Motooka D."/>
            <person name="Nabeya D."/>
            <person name="Jung N."/>
            <person name="Uechi K."/>
            <person name="Horii T."/>
            <person name="Iida T."/>
            <person name="Fujita J."/>
            <person name="Nakamura S."/>
        </authorList>
    </citation>
    <scope>NUCLEOTIDE SEQUENCE [LARGE SCALE GENOMIC DNA]</scope>
    <source>
        <strain evidence="1 2">JCM 15657</strain>
    </source>
</reference>
<dbReference type="RefSeq" id="WP_085162826.1">
    <property type="nucleotide sequence ID" value="NZ_AP022581.1"/>
</dbReference>
<gene>
    <name evidence="1" type="ORF">MLAC_40510</name>
</gene>
<dbReference type="OrthoDB" id="4555700at2"/>
<evidence type="ECO:0000313" key="2">
    <source>
        <dbReference type="Proteomes" id="UP000466396"/>
    </source>
</evidence>
<evidence type="ECO:0000313" key="1">
    <source>
        <dbReference type="EMBL" id="BBX98757.1"/>
    </source>
</evidence>
<name>A0A1X1XNC0_9MYCO</name>
<dbReference type="EMBL" id="AP022581">
    <property type="protein sequence ID" value="BBX98757.1"/>
    <property type="molecule type" value="Genomic_DNA"/>
</dbReference>
<keyword evidence="2" id="KW-1185">Reference proteome</keyword>
<organism evidence="1 2">
    <name type="scientific">Mycobacterium lacus</name>
    <dbReference type="NCBI Taxonomy" id="169765"/>
    <lineage>
        <taxon>Bacteria</taxon>
        <taxon>Bacillati</taxon>
        <taxon>Actinomycetota</taxon>
        <taxon>Actinomycetes</taxon>
        <taxon>Mycobacteriales</taxon>
        <taxon>Mycobacteriaceae</taxon>
        <taxon>Mycobacterium</taxon>
    </lineage>
</organism>
<protein>
    <submittedName>
        <fullName evidence="1">Uncharacterized protein</fullName>
    </submittedName>
</protein>
<dbReference type="Proteomes" id="UP000466396">
    <property type="component" value="Chromosome"/>
</dbReference>
<dbReference type="KEGG" id="mlj:MLAC_40510"/>
<accession>A0A1X1XNC0</accession>
<sequence>MVTPTFDISEYGPRRTRARAARAPREVGECLQYRLDVLAGSAVDVVQSAGGWLYDRVMAGWKVAVLLPRGCAGRPLHVLGVRVLDLESGFEEAGGVSQSLAASAEAFTGDARIREKVLEAVDNRVTEVALWGDGWPLEMDRGMTRMQHVLSAAARVFKRQALAAAGIPCASVDPTETLLSDVAACPPVDSQLIRLG</sequence>
<dbReference type="AlphaFoldDB" id="A0A1X1XNC0"/>
<proteinExistence type="predicted"/>